<dbReference type="PANTHER" id="PTHR44154:SF1">
    <property type="entry name" value="QUINONE OXIDOREDUCTASE"/>
    <property type="match status" value="1"/>
</dbReference>
<evidence type="ECO:0000313" key="3">
    <source>
        <dbReference type="EMBL" id="AVJ30418.1"/>
    </source>
</evidence>
<evidence type="ECO:0000313" key="4">
    <source>
        <dbReference type="Proteomes" id="UP000239477"/>
    </source>
</evidence>
<dbReference type="RefSeq" id="WP_105241029.1">
    <property type="nucleotide sequence ID" value="NZ_CP023270.1"/>
</dbReference>
<protein>
    <recommendedName>
        <fullName evidence="2">Enoyl reductase (ER) domain-containing protein</fullName>
    </recommendedName>
</protein>
<organism evidence="3 4">
    <name type="scientific">Achromobacter spanius</name>
    <dbReference type="NCBI Taxonomy" id="217203"/>
    <lineage>
        <taxon>Bacteria</taxon>
        <taxon>Pseudomonadati</taxon>
        <taxon>Pseudomonadota</taxon>
        <taxon>Betaproteobacteria</taxon>
        <taxon>Burkholderiales</taxon>
        <taxon>Alcaligenaceae</taxon>
        <taxon>Achromobacter</taxon>
    </lineage>
</organism>
<gene>
    <name evidence="3" type="ORF">CLM73_26775</name>
</gene>
<dbReference type="InterPro" id="IPR051603">
    <property type="entry name" value="Zinc-ADH_QOR/CCCR"/>
</dbReference>
<name>A0A2S0IEM9_9BURK</name>
<dbReference type="OrthoDB" id="9788224at2"/>
<reference evidence="3 4" key="1">
    <citation type="submission" date="2017-09" db="EMBL/GenBank/DDBJ databases">
        <title>Genomic, metabolic, and phenotypic characteristics of bacterial isolates from the natural microbiome of the model nematode Caenorhabditis elegans.</title>
        <authorList>
            <person name="Zimmermann J."/>
            <person name="Obeng N."/>
            <person name="Yang W."/>
            <person name="Obeng O."/>
            <person name="Kissoyan K."/>
            <person name="Pees B."/>
            <person name="Dirksen P."/>
            <person name="Hoppner M."/>
            <person name="Franke A."/>
            <person name="Rosenstiel P."/>
            <person name="Leippe M."/>
            <person name="Dierking K."/>
            <person name="Kaleta C."/>
            <person name="Schulenburg H."/>
        </authorList>
    </citation>
    <scope>NUCLEOTIDE SEQUENCE [LARGE SCALE GENOMIC DNA]</scope>
    <source>
        <strain evidence="3 4">MYb73</strain>
    </source>
</reference>
<dbReference type="InterPro" id="IPR013154">
    <property type="entry name" value="ADH-like_N"/>
</dbReference>
<dbReference type="Pfam" id="PF13602">
    <property type="entry name" value="ADH_zinc_N_2"/>
    <property type="match status" value="1"/>
</dbReference>
<dbReference type="GO" id="GO:0016491">
    <property type="term" value="F:oxidoreductase activity"/>
    <property type="evidence" value="ECO:0007669"/>
    <property type="project" value="InterPro"/>
</dbReference>
<dbReference type="InterPro" id="IPR011032">
    <property type="entry name" value="GroES-like_sf"/>
</dbReference>
<dbReference type="Proteomes" id="UP000239477">
    <property type="component" value="Chromosome"/>
</dbReference>
<evidence type="ECO:0000256" key="1">
    <source>
        <dbReference type="ARBA" id="ARBA00022857"/>
    </source>
</evidence>
<dbReference type="EMBL" id="CP023270">
    <property type="protein sequence ID" value="AVJ30418.1"/>
    <property type="molecule type" value="Genomic_DNA"/>
</dbReference>
<dbReference type="AlphaFoldDB" id="A0A2S0IEM9"/>
<dbReference type="PANTHER" id="PTHR44154">
    <property type="entry name" value="QUINONE OXIDOREDUCTASE"/>
    <property type="match status" value="1"/>
</dbReference>
<dbReference type="InterPro" id="IPR036291">
    <property type="entry name" value="NAD(P)-bd_dom_sf"/>
</dbReference>
<keyword evidence="1" id="KW-0521">NADP</keyword>
<dbReference type="SUPFAM" id="SSF51735">
    <property type="entry name" value="NAD(P)-binding Rossmann-fold domains"/>
    <property type="match status" value="1"/>
</dbReference>
<sequence length="334" mass="35508">MKAAFFDTPGAARDVLRVGDMPVEPPGPGMVQVRIAVSGVNPSDVKTRGGLGARANPWPRTIPHQDGAGVIEQVGAGVDAGRVGQRVWLYECQLGRPHGTAAQWVTVPEVLAVPLPDGVSMETGASLGVPALTAWYCTAQVEAQPGRCVLVHGAVGAVGFYAAQMARLRGAEVLASVSNEDQARVAQAAGIETAPRGADLPAAARQWLTHRQREGFDAFIDLDFAGNLPVNLLLAENGAQIAAYASDTDLHPTLPVRDLMRRNLRLAFLLVYTMPPILKQQAIAQLTQWLKDGSLHHAQVHPYALNDIALAHEAVETRRHVGKVAVIPDGASLE</sequence>
<dbReference type="SMART" id="SM00829">
    <property type="entry name" value="PKS_ER"/>
    <property type="match status" value="1"/>
</dbReference>
<dbReference type="SUPFAM" id="SSF50129">
    <property type="entry name" value="GroES-like"/>
    <property type="match status" value="1"/>
</dbReference>
<feature type="domain" description="Enoyl reductase (ER)" evidence="2">
    <location>
        <begin position="11"/>
        <end position="326"/>
    </location>
</feature>
<dbReference type="Gene3D" id="3.40.50.720">
    <property type="entry name" value="NAD(P)-binding Rossmann-like Domain"/>
    <property type="match status" value="1"/>
</dbReference>
<dbReference type="CDD" id="cd08253">
    <property type="entry name" value="zeta_crystallin"/>
    <property type="match status" value="1"/>
</dbReference>
<keyword evidence="4" id="KW-1185">Reference proteome</keyword>
<dbReference type="InterPro" id="IPR020843">
    <property type="entry name" value="ER"/>
</dbReference>
<dbReference type="Gene3D" id="3.90.180.10">
    <property type="entry name" value="Medium-chain alcohol dehydrogenases, catalytic domain"/>
    <property type="match status" value="1"/>
</dbReference>
<proteinExistence type="predicted"/>
<evidence type="ECO:0000259" key="2">
    <source>
        <dbReference type="SMART" id="SM00829"/>
    </source>
</evidence>
<accession>A0A2S0IEM9</accession>
<dbReference type="Pfam" id="PF08240">
    <property type="entry name" value="ADH_N"/>
    <property type="match status" value="1"/>
</dbReference>